<dbReference type="Proteomes" id="UP000012081">
    <property type="component" value="Unassembled WGS sequence"/>
</dbReference>
<gene>
    <name evidence="1" type="ORF">I532_01420</name>
</gene>
<keyword evidence="2" id="KW-1185">Reference proteome</keyword>
<comment type="caution">
    <text evidence="1">The sequence shown here is derived from an EMBL/GenBank/DDBJ whole genome shotgun (WGS) entry which is preliminary data.</text>
</comment>
<evidence type="ECO:0008006" key="3">
    <source>
        <dbReference type="Google" id="ProtNLM"/>
    </source>
</evidence>
<protein>
    <recommendedName>
        <fullName evidence="3">Tail fiber protein</fullName>
    </recommendedName>
</protein>
<sequence>MIDYWKDHGVDQGLNAADKQALINVTNEADKNQSTVKTNLVNALNAVSTEKALGLTAASTWADIQVAIPQVKTGKKWANGSATSDANKRITVSGLSFRPTVILLIAYDGTTTFSTTQFMDRSFFGTTDDFKLWAYQSSAPIVNNLVTAVSQGSFTLETVMPSKAYKWVAFE</sequence>
<evidence type="ECO:0000313" key="1">
    <source>
        <dbReference type="EMBL" id="EMT54224.1"/>
    </source>
</evidence>
<dbReference type="EMBL" id="APBN01000001">
    <property type="protein sequence ID" value="EMT54224.1"/>
    <property type="molecule type" value="Genomic_DNA"/>
</dbReference>
<evidence type="ECO:0000313" key="2">
    <source>
        <dbReference type="Proteomes" id="UP000012081"/>
    </source>
</evidence>
<reference evidence="1 2" key="1">
    <citation type="submission" date="2013-03" db="EMBL/GenBank/DDBJ databases">
        <title>Assembly of a new bacterial strain Brevibacillus borstelensis AK1.</title>
        <authorList>
            <person name="Rajan I."/>
            <person name="PoliReddy D."/>
            <person name="Sugumar T."/>
            <person name="Rathinam K."/>
            <person name="Alqarawi S."/>
            <person name="Khalil A.B."/>
            <person name="Sivakumar N."/>
        </authorList>
    </citation>
    <scope>NUCLEOTIDE SEQUENCE [LARGE SCALE GENOMIC DNA]</scope>
    <source>
        <strain evidence="1 2">AK1</strain>
    </source>
</reference>
<proteinExistence type="predicted"/>
<dbReference type="RefSeq" id="WP_003385933.1">
    <property type="nucleotide sequence ID" value="NZ_APBN01000001.1"/>
</dbReference>
<dbReference type="OrthoDB" id="2476797at2"/>
<dbReference type="AlphaFoldDB" id="M8DD39"/>
<name>M8DD39_9BACL</name>
<organism evidence="1 2">
    <name type="scientific">Brevibacillus borstelensis AK1</name>
    <dbReference type="NCBI Taxonomy" id="1300222"/>
    <lineage>
        <taxon>Bacteria</taxon>
        <taxon>Bacillati</taxon>
        <taxon>Bacillota</taxon>
        <taxon>Bacilli</taxon>
        <taxon>Bacillales</taxon>
        <taxon>Paenibacillaceae</taxon>
        <taxon>Brevibacillus</taxon>
    </lineage>
</organism>
<dbReference type="STRING" id="1300222.I532_01420"/>
<accession>M8DD39</accession>